<accession>A0ACC3BUX4</accession>
<keyword evidence="2" id="KW-1185">Reference proteome</keyword>
<evidence type="ECO:0000313" key="1">
    <source>
        <dbReference type="EMBL" id="KAK1861685.1"/>
    </source>
</evidence>
<comment type="caution">
    <text evidence="1">The sequence shown here is derived from an EMBL/GenBank/DDBJ whole genome shotgun (WGS) entry which is preliminary data.</text>
</comment>
<reference evidence="1" key="1">
    <citation type="submission" date="2019-11" db="EMBL/GenBank/DDBJ databases">
        <title>Nori genome reveals adaptations in red seaweeds to the harsh intertidal environment.</title>
        <authorList>
            <person name="Wang D."/>
            <person name="Mao Y."/>
        </authorList>
    </citation>
    <scope>NUCLEOTIDE SEQUENCE</scope>
    <source>
        <tissue evidence="1">Gametophyte</tissue>
    </source>
</reference>
<sequence>MAALGTGSKQGTTEWEDILRSKGILPPEKSADELASDTLKAMMEERVENYDPHATKDVSALDADLEEADEEEEAILRTYRDARLAEMKAASGKRRYGPGIAYISATDWKAEVTNAEKELPVIVFLFVQTDECRRMEQLLLTLSAAHVFVKFVKCKAGDALKNYPDSQCPTLLIYKGGSVLKQFIKFDSFGGPKATAEDIEWELSKLGVVSTELTAKPSTDAKRFQMRRL</sequence>
<dbReference type="EMBL" id="CM020618">
    <property type="protein sequence ID" value="KAK1861685.1"/>
    <property type="molecule type" value="Genomic_DNA"/>
</dbReference>
<evidence type="ECO:0000313" key="2">
    <source>
        <dbReference type="Proteomes" id="UP000798662"/>
    </source>
</evidence>
<proteinExistence type="predicted"/>
<name>A0ACC3BUX4_PYRYE</name>
<organism evidence="1 2">
    <name type="scientific">Pyropia yezoensis</name>
    <name type="common">Susabi-nori</name>
    <name type="synonym">Porphyra yezoensis</name>
    <dbReference type="NCBI Taxonomy" id="2788"/>
    <lineage>
        <taxon>Eukaryota</taxon>
        <taxon>Rhodophyta</taxon>
        <taxon>Bangiophyceae</taxon>
        <taxon>Bangiales</taxon>
        <taxon>Bangiaceae</taxon>
        <taxon>Pyropia</taxon>
    </lineage>
</organism>
<gene>
    <name evidence="1" type="ORF">I4F81_004266</name>
</gene>
<dbReference type="Proteomes" id="UP000798662">
    <property type="component" value="Chromosome 1"/>
</dbReference>
<protein>
    <submittedName>
        <fullName evidence="1">Uncharacterized protein</fullName>
    </submittedName>
</protein>